<dbReference type="PANTHER" id="PTHR41677">
    <property type="entry name" value="YALI0B19030P"/>
    <property type="match status" value="1"/>
</dbReference>
<dbReference type="AlphaFoldDB" id="A0A9W7F963"/>
<comment type="caution">
    <text evidence="1">The sequence shown here is derived from an EMBL/GenBank/DDBJ whole genome shotgun (WGS) entry which is preliminary data.</text>
</comment>
<dbReference type="PANTHER" id="PTHR41677:SF1">
    <property type="entry name" value="FE2OG DIOXYGENASE DOMAIN-CONTAINING PROTEIN"/>
    <property type="match status" value="1"/>
</dbReference>
<gene>
    <name evidence="1" type="ORF">TrRE_jg1387</name>
</gene>
<dbReference type="EMBL" id="BRXZ01000230">
    <property type="protein sequence ID" value="GMI07854.1"/>
    <property type="molecule type" value="Genomic_DNA"/>
</dbReference>
<reference evidence="1" key="1">
    <citation type="submission" date="2022-07" db="EMBL/GenBank/DDBJ databases">
        <title>Genome analysis of Parmales, a sister group of diatoms, reveals the evolutionary specialization of diatoms from phago-mixotrophs to photoautotrophs.</title>
        <authorList>
            <person name="Ban H."/>
            <person name="Sato S."/>
            <person name="Yoshikawa S."/>
            <person name="Kazumasa Y."/>
            <person name="Nakamura Y."/>
            <person name="Ichinomiya M."/>
            <person name="Saitoh K."/>
            <person name="Sato N."/>
            <person name="Blanc-Mathieu R."/>
            <person name="Endo H."/>
            <person name="Kuwata A."/>
            <person name="Ogata H."/>
        </authorList>
    </citation>
    <scope>NUCLEOTIDE SEQUENCE</scope>
</reference>
<evidence type="ECO:0000313" key="1">
    <source>
        <dbReference type="EMBL" id="GMI07854.1"/>
    </source>
</evidence>
<feature type="non-terminal residue" evidence="1">
    <location>
        <position position="1"/>
    </location>
</feature>
<organism evidence="1 2">
    <name type="scientific">Triparma retinervis</name>
    <dbReference type="NCBI Taxonomy" id="2557542"/>
    <lineage>
        <taxon>Eukaryota</taxon>
        <taxon>Sar</taxon>
        <taxon>Stramenopiles</taxon>
        <taxon>Ochrophyta</taxon>
        <taxon>Bolidophyceae</taxon>
        <taxon>Parmales</taxon>
        <taxon>Triparmaceae</taxon>
        <taxon>Triparma</taxon>
    </lineage>
</organism>
<accession>A0A9W7F963</accession>
<proteinExistence type="predicted"/>
<sequence>MLKDEQYGGPDSSSGTTGFVNFPVPVDFAGGTGSPVFVHQNYPGERAKGGDEGAPTVPFSGLAFTAPFRILSDEGVSALKLVIKDNEEHCRSLPGRAAKSLRGLGYRSKFIRDLNYSPSVLSHLSKMSGCPLGPHNMPSNLSQTNFGEIGSKKPVDVWHIDSVDYVLVILLSDPTGMVGGELQVARLNGGDAALAIQKINREGISEEEMDVASYPGEGYGILMQGSRIAHSVSEVKEARERRLTVVNSYHNANPFKEDKTRFATFSDVDGFPTARYEYARHKAWR</sequence>
<dbReference type="Proteomes" id="UP001165082">
    <property type="component" value="Unassembled WGS sequence"/>
</dbReference>
<evidence type="ECO:0008006" key="3">
    <source>
        <dbReference type="Google" id="ProtNLM"/>
    </source>
</evidence>
<keyword evidence="2" id="KW-1185">Reference proteome</keyword>
<name>A0A9W7F963_9STRA</name>
<evidence type="ECO:0000313" key="2">
    <source>
        <dbReference type="Proteomes" id="UP001165082"/>
    </source>
</evidence>
<protein>
    <recommendedName>
        <fullName evidence="3">Fe2OG dioxygenase domain-containing protein</fullName>
    </recommendedName>
</protein>
<dbReference type="OrthoDB" id="10256055at2759"/>